<gene>
    <name evidence="1" type="ORF">SPARVUS_LOCUS11099664</name>
</gene>
<dbReference type="EMBL" id="CATNWA010016204">
    <property type="protein sequence ID" value="CAI9590774.1"/>
    <property type="molecule type" value="Genomic_DNA"/>
</dbReference>
<dbReference type="Pfam" id="PF03762">
    <property type="entry name" value="VOMI"/>
    <property type="match status" value="1"/>
</dbReference>
<evidence type="ECO:0008006" key="3">
    <source>
        <dbReference type="Google" id="ProtNLM"/>
    </source>
</evidence>
<dbReference type="InterPro" id="IPR005515">
    <property type="entry name" value="VOMI"/>
</dbReference>
<name>A0ABN9F125_9NEOB</name>
<dbReference type="Proteomes" id="UP001162483">
    <property type="component" value="Unassembled WGS sequence"/>
</dbReference>
<dbReference type="PANTHER" id="PTHR18841">
    <property type="entry name" value="VITELLINE MEMBRANE OUTER LAYER PROTEIN I-RELATED"/>
    <property type="match status" value="1"/>
</dbReference>
<dbReference type="Gene3D" id="2.100.10.20">
    <property type="entry name" value="Vitelline membrane outer layer protein I (VOMI)"/>
    <property type="match status" value="1"/>
</dbReference>
<dbReference type="InterPro" id="IPR036706">
    <property type="entry name" value="VOMI_sf"/>
</dbReference>
<dbReference type="PANTHER" id="PTHR18841:SF2">
    <property type="entry name" value="VITELLINE MEMBRANE OUTER LAYER PROTEIN 1 HOMOLOG"/>
    <property type="match status" value="1"/>
</dbReference>
<protein>
    <recommendedName>
        <fullName evidence="3">Vitelline membrane outer layer protein 1 homolog</fullName>
    </recommendedName>
</protein>
<organism evidence="1 2">
    <name type="scientific">Staurois parvus</name>
    <dbReference type="NCBI Taxonomy" id="386267"/>
    <lineage>
        <taxon>Eukaryota</taxon>
        <taxon>Metazoa</taxon>
        <taxon>Chordata</taxon>
        <taxon>Craniata</taxon>
        <taxon>Vertebrata</taxon>
        <taxon>Euteleostomi</taxon>
        <taxon>Amphibia</taxon>
        <taxon>Batrachia</taxon>
        <taxon>Anura</taxon>
        <taxon>Neobatrachia</taxon>
        <taxon>Ranoidea</taxon>
        <taxon>Ranidae</taxon>
        <taxon>Staurois</taxon>
    </lineage>
</organism>
<comment type="caution">
    <text evidence="1">The sequence shown here is derived from an EMBL/GenBank/DDBJ whole genome shotgun (WGS) entry which is preliminary data.</text>
</comment>
<dbReference type="SUPFAM" id="SSF51092">
    <property type="entry name" value="Vitelline membrane outer protein-I (VMO-I)"/>
    <property type="match status" value="1"/>
</dbReference>
<proteinExistence type="predicted"/>
<evidence type="ECO:0000313" key="2">
    <source>
        <dbReference type="Proteomes" id="UP001162483"/>
    </source>
</evidence>
<sequence length="78" mass="8346">MQVEAHKKGGDDTAANNFMFLCSDTTVHVGTGTTWGHYGKWSGRCPHGICGMKAKVEPPQGTGDDTALNDAQFICCKD</sequence>
<reference evidence="1" key="1">
    <citation type="submission" date="2023-05" db="EMBL/GenBank/DDBJ databases">
        <authorList>
            <person name="Stuckert A."/>
        </authorList>
    </citation>
    <scope>NUCLEOTIDE SEQUENCE</scope>
</reference>
<keyword evidence="2" id="KW-1185">Reference proteome</keyword>
<accession>A0ABN9F125</accession>
<evidence type="ECO:0000313" key="1">
    <source>
        <dbReference type="EMBL" id="CAI9590774.1"/>
    </source>
</evidence>